<keyword evidence="2" id="KW-0812">Transmembrane</keyword>
<name>A0A812W4L9_SYMPI</name>
<keyword evidence="4" id="KW-1185">Reference proteome</keyword>
<evidence type="ECO:0000256" key="1">
    <source>
        <dbReference type="SAM" id="MobiDB-lite"/>
    </source>
</evidence>
<dbReference type="EMBL" id="CAJNIZ010043371">
    <property type="protein sequence ID" value="CAE7658201.1"/>
    <property type="molecule type" value="Genomic_DNA"/>
</dbReference>
<gene>
    <name evidence="3" type="ORF">SPIL2461_LOCUS17755</name>
</gene>
<reference evidence="3" key="1">
    <citation type="submission" date="2021-02" db="EMBL/GenBank/DDBJ databases">
        <authorList>
            <person name="Dougan E. K."/>
            <person name="Rhodes N."/>
            <person name="Thang M."/>
            <person name="Chan C."/>
        </authorList>
    </citation>
    <scope>NUCLEOTIDE SEQUENCE</scope>
</reference>
<dbReference type="AlphaFoldDB" id="A0A812W4L9"/>
<dbReference type="OrthoDB" id="407349at2759"/>
<feature type="transmembrane region" description="Helical" evidence="2">
    <location>
        <begin position="89"/>
        <end position="109"/>
    </location>
</feature>
<protein>
    <submittedName>
        <fullName evidence="3">Uncharacterized protein</fullName>
    </submittedName>
</protein>
<feature type="region of interest" description="Disordered" evidence="1">
    <location>
        <begin position="1"/>
        <end position="22"/>
    </location>
</feature>
<dbReference type="Proteomes" id="UP000649617">
    <property type="component" value="Unassembled WGS sequence"/>
</dbReference>
<sequence>MSSAQPRGTSGKAPVEEEEDVGNCPMFASRQGNIAEEATPNTRMLRVFRMVPKDVVQSIHSTYWLLVGGPVPRHMAAQGMRYEFHLQVAFIRLAFRIVVCGLGALAVALTGRRLWRWRASAEGDTTTPAQ</sequence>
<accession>A0A812W4L9</accession>
<evidence type="ECO:0000313" key="3">
    <source>
        <dbReference type="EMBL" id="CAE7658201.1"/>
    </source>
</evidence>
<comment type="caution">
    <text evidence="3">The sequence shown here is derived from an EMBL/GenBank/DDBJ whole genome shotgun (WGS) entry which is preliminary data.</text>
</comment>
<evidence type="ECO:0000313" key="4">
    <source>
        <dbReference type="Proteomes" id="UP000649617"/>
    </source>
</evidence>
<keyword evidence="2" id="KW-1133">Transmembrane helix</keyword>
<organism evidence="3 4">
    <name type="scientific">Symbiodinium pilosum</name>
    <name type="common">Dinoflagellate</name>
    <dbReference type="NCBI Taxonomy" id="2952"/>
    <lineage>
        <taxon>Eukaryota</taxon>
        <taxon>Sar</taxon>
        <taxon>Alveolata</taxon>
        <taxon>Dinophyceae</taxon>
        <taxon>Suessiales</taxon>
        <taxon>Symbiodiniaceae</taxon>
        <taxon>Symbiodinium</taxon>
    </lineage>
</organism>
<proteinExistence type="predicted"/>
<evidence type="ECO:0000256" key="2">
    <source>
        <dbReference type="SAM" id="Phobius"/>
    </source>
</evidence>
<keyword evidence="2" id="KW-0472">Membrane</keyword>